<sequence>MGPIGGPGTVFACSFVAAMNGAGLAPYVAVVTDGELSGLNRGIVVGQMMPEAAAGGPLAIVKQGETITIDMEAKTIHAHISDTEIKERLGKWTPPAKPHLKAGTYLAQYCELVQPIAQGAVLGKRDFKKK</sequence>
<evidence type="ECO:0000313" key="2">
    <source>
        <dbReference type="EMBL" id="MPM77051.1"/>
    </source>
</evidence>
<reference evidence="2" key="1">
    <citation type="submission" date="2019-08" db="EMBL/GenBank/DDBJ databases">
        <authorList>
            <person name="Kucharzyk K."/>
            <person name="Murdoch R.W."/>
            <person name="Higgins S."/>
            <person name="Loffler F."/>
        </authorList>
    </citation>
    <scope>NUCLEOTIDE SEQUENCE</scope>
</reference>
<proteinExistence type="predicted"/>
<dbReference type="InterPro" id="IPR056740">
    <property type="entry name" value="ILV_EDD_C"/>
</dbReference>
<dbReference type="SUPFAM" id="SSF52016">
    <property type="entry name" value="LeuD/IlvD-like"/>
    <property type="match status" value="1"/>
</dbReference>
<dbReference type="GO" id="GO:0004160">
    <property type="term" value="F:dihydroxy-acid dehydratase activity"/>
    <property type="evidence" value="ECO:0007669"/>
    <property type="project" value="UniProtKB-EC"/>
</dbReference>
<dbReference type="PANTHER" id="PTHR21000">
    <property type="entry name" value="DIHYDROXY-ACID DEHYDRATASE DAD"/>
    <property type="match status" value="1"/>
</dbReference>
<protein>
    <submittedName>
        <fullName evidence="2">Dihydroxy-acid dehydratase</fullName>
        <ecNumber evidence="2">4.2.1.9</ecNumber>
    </submittedName>
</protein>
<gene>
    <name evidence="2" type="primary">ilvD_37</name>
    <name evidence="2" type="ORF">SDC9_124050</name>
</gene>
<name>A0A645CJC7_9ZZZZ</name>
<dbReference type="Pfam" id="PF24877">
    <property type="entry name" value="ILV_EDD_C"/>
    <property type="match status" value="1"/>
</dbReference>
<feature type="domain" description="Dihydroxy-acid/6-phosphogluconate dehydratase C-terminal" evidence="1">
    <location>
        <begin position="2"/>
        <end position="120"/>
    </location>
</feature>
<evidence type="ECO:0000259" key="1">
    <source>
        <dbReference type="Pfam" id="PF24877"/>
    </source>
</evidence>
<keyword evidence="2" id="KW-0456">Lyase</keyword>
<dbReference type="EC" id="4.2.1.9" evidence="2"/>
<dbReference type="InterPro" id="IPR050165">
    <property type="entry name" value="DHAD_IlvD/Edd"/>
</dbReference>
<organism evidence="2">
    <name type="scientific">bioreactor metagenome</name>
    <dbReference type="NCBI Taxonomy" id="1076179"/>
    <lineage>
        <taxon>unclassified sequences</taxon>
        <taxon>metagenomes</taxon>
        <taxon>ecological metagenomes</taxon>
    </lineage>
</organism>
<comment type="caution">
    <text evidence="2">The sequence shown here is derived from an EMBL/GenBank/DDBJ whole genome shotgun (WGS) entry which is preliminary data.</text>
</comment>
<dbReference type="InterPro" id="IPR042096">
    <property type="entry name" value="Dihydro-acid_dehy_C"/>
</dbReference>
<dbReference type="PANTHER" id="PTHR21000:SF5">
    <property type="entry name" value="DIHYDROXY-ACID DEHYDRATASE, MITOCHONDRIAL"/>
    <property type="match status" value="1"/>
</dbReference>
<dbReference type="AlphaFoldDB" id="A0A645CJC7"/>
<dbReference type="Gene3D" id="3.50.30.80">
    <property type="entry name" value="IlvD/EDD C-terminal domain-like"/>
    <property type="match status" value="1"/>
</dbReference>
<dbReference type="EMBL" id="VSSQ01027679">
    <property type="protein sequence ID" value="MPM77051.1"/>
    <property type="molecule type" value="Genomic_DNA"/>
</dbReference>
<accession>A0A645CJC7</accession>
<dbReference type="GO" id="GO:0009082">
    <property type="term" value="P:branched-chain amino acid biosynthetic process"/>
    <property type="evidence" value="ECO:0007669"/>
    <property type="project" value="TreeGrafter"/>
</dbReference>